<accession>A0A7Z7I6K6</accession>
<proteinExistence type="predicted"/>
<reference evidence="1 2" key="1">
    <citation type="submission" date="2017-09" db="EMBL/GenBank/DDBJ databases">
        <authorList>
            <person name="Varghese N."/>
            <person name="Submissions S."/>
        </authorList>
    </citation>
    <scope>NUCLEOTIDE SEQUENCE [LARGE SCALE GENOMIC DNA]</scope>
    <source>
        <strain evidence="1 2">OK806</strain>
    </source>
</reference>
<evidence type="ECO:0008006" key="3">
    <source>
        <dbReference type="Google" id="ProtNLM"/>
    </source>
</evidence>
<dbReference type="Proteomes" id="UP000219522">
    <property type="component" value="Unassembled WGS sequence"/>
</dbReference>
<sequence length="592" mass="66008">MNTLNEVLPRLTVDQLKSLMRWLPDASPTGRKDLLVGAILRSLAGDGLRALWDRLDDIQRMAVAETAYALDGLFDGNRFRAKYGRLPDFTVKESGRSYSYYGPPTALGLFLYHQDGCYSLPDDLRERLKAFVPEPEPVRLSTIETLPEEIGENRLTMRHTERDALVDLSVLLRLTDQGKIQVSDKTSLPGAATLRLLTENLAGGDFYAHKPRQDQWDQEIGPIKAFSWPLMLQAAGLAQRNGSKLALSTAGRKALASSQASVLGTIWNKWLKSSLFDEFSRVDVIKGQKSKGRVMTALAPRRAAINGILRLCPVGAWIDVDDFSRFMQATGHTFDVTHNPWKLYISDAQYGSLGNNGFHHSWEILQFRYLLCVLFEYAAALGIIDVAYIEPTEARNDFGDLWGTDDLEFLSRYDGLIYFRVTPLGAWCLGSVEDYTPTPIQPSVRLSVLPSLQVNVVGGSPSTEESLTLDTWAVEATDKSWRLDRQKAVGAIEKGCDIAEFRAFLQSREDQPLPETVESFIKATEKQGKALKISGTALLIDCENAEIAAMIATHRETAGLCIRAGDRQLVVRLENEEKFRNLIRILGFGMTV</sequence>
<name>A0A7Z7I6K6_9BURK</name>
<protein>
    <recommendedName>
        <fullName evidence="3">Helicase XPB/Ssl2 N-terminal domain-containing protein</fullName>
    </recommendedName>
</protein>
<evidence type="ECO:0000313" key="1">
    <source>
        <dbReference type="EMBL" id="SOE67328.1"/>
    </source>
</evidence>
<evidence type="ECO:0000313" key="2">
    <source>
        <dbReference type="Proteomes" id="UP000219522"/>
    </source>
</evidence>
<gene>
    <name evidence="1" type="ORF">SAMN05446927_3278</name>
</gene>
<organism evidence="1 2">
    <name type="scientific">Caballeronia arationis</name>
    <dbReference type="NCBI Taxonomy" id="1777142"/>
    <lineage>
        <taxon>Bacteria</taxon>
        <taxon>Pseudomonadati</taxon>
        <taxon>Pseudomonadota</taxon>
        <taxon>Betaproteobacteria</taxon>
        <taxon>Burkholderiales</taxon>
        <taxon>Burkholderiaceae</taxon>
        <taxon>Caballeronia</taxon>
    </lineage>
</organism>
<dbReference type="EMBL" id="OCSU01000001">
    <property type="protein sequence ID" value="SOE67328.1"/>
    <property type="molecule type" value="Genomic_DNA"/>
</dbReference>
<comment type="caution">
    <text evidence="1">The sequence shown here is derived from an EMBL/GenBank/DDBJ whole genome shotgun (WGS) entry which is preliminary data.</text>
</comment>
<dbReference type="AlphaFoldDB" id="A0A7Z7I6K6"/>
<dbReference type="RefSeq" id="WP_097189922.1">
    <property type="nucleotide sequence ID" value="NZ_OCSU01000001.1"/>
</dbReference>
<keyword evidence="2" id="KW-1185">Reference proteome</keyword>